<gene>
    <name evidence="2" type="ORF">PFISCL1PPCAC_6016</name>
</gene>
<organism evidence="2 3">
    <name type="scientific">Pristionchus fissidentatus</name>
    <dbReference type="NCBI Taxonomy" id="1538716"/>
    <lineage>
        <taxon>Eukaryota</taxon>
        <taxon>Metazoa</taxon>
        <taxon>Ecdysozoa</taxon>
        <taxon>Nematoda</taxon>
        <taxon>Chromadorea</taxon>
        <taxon>Rhabditida</taxon>
        <taxon>Rhabditina</taxon>
        <taxon>Diplogasteromorpha</taxon>
        <taxon>Diplogasteroidea</taxon>
        <taxon>Neodiplogasteridae</taxon>
        <taxon>Pristionchus</taxon>
    </lineage>
</organism>
<evidence type="ECO:0000313" key="2">
    <source>
        <dbReference type="EMBL" id="GMT14719.1"/>
    </source>
</evidence>
<evidence type="ECO:0000256" key="1">
    <source>
        <dbReference type="SAM" id="SignalP"/>
    </source>
</evidence>
<dbReference type="AlphaFoldDB" id="A0AAV5V5L6"/>
<accession>A0AAV5V5L6</accession>
<name>A0AAV5V5L6_9BILA</name>
<reference evidence="2" key="1">
    <citation type="submission" date="2023-10" db="EMBL/GenBank/DDBJ databases">
        <title>Genome assembly of Pristionchus species.</title>
        <authorList>
            <person name="Yoshida K."/>
            <person name="Sommer R.J."/>
        </authorList>
    </citation>
    <scope>NUCLEOTIDE SEQUENCE</scope>
    <source>
        <strain evidence="2">RS5133</strain>
    </source>
</reference>
<keyword evidence="1" id="KW-0732">Signal</keyword>
<dbReference type="EMBL" id="BTSY01000002">
    <property type="protein sequence ID" value="GMT14719.1"/>
    <property type="molecule type" value="Genomic_DNA"/>
</dbReference>
<protein>
    <submittedName>
        <fullName evidence="2">Uncharacterized protein</fullName>
    </submittedName>
</protein>
<sequence length="438" mass="50340">MLLLLILLAITPAICQSSYDLSPVNLCAEYTSCKRDSMSMEDHCEYLESLEGKPKRRVEFVPDKNERVIEDTSICGVDLHPEYAKLRKHLARFRREVNRCIAESLIEVDEDSMNLVSNELRNYCYVSLTKNLTNLASISSSTECWKESRKSQRKCADLRRCCEPAMICEQKGSQSRNGRSIVLLREEIGYRLAECRSMRGGERHKVFHKLDSLRGNLSDEDRKKSIKKSIKITEEQKKISKTDEDKIVITMAARMPTDMKSLCSPYISCANDLFDYRLKCSAATGTPQPGTHYDFHLSYLQLTPFNEADEECREKWKESMEKAIDDQRKVGEFMAECVMHVKDEESKESMGCNIDVFFALSPPIISSHSSLNATCRVEEAARKSRCNELRSCCLPAQVCERSEIYETLAHEFIASSMDLRANMNACYKEKYAVMRRRR</sequence>
<evidence type="ECO:0000313" key="3">
    <source>
        <dbReference type="Proteomes" id="UP001432322"/>
    </source>
</evidence>
<feature type="chain" id="PRO_5043820430" evidence="1">
    <location>
        <begin position="18"/>
        <end position="438"/>
    </location>
</feature>
<feature type="signal peptide" evidence="1">
    <location>
        <begin position="1"/>
        <end position="17"/>
    </location>
</feature>
<dbReference type="Proteomes" id="UP001432322">
    <property type="component" value="Unassembled WGS sequence"/>
</dbReference>
<comment type="caution">
    <text evidence="2">The sequence shown here is derived from an EMBL/GenBank/DDBJ whole genome shotgun (WGS) entry which is preliminary data.</text>
</comment>
<proteinExistence type="predicted"/>
<keyword evidence="3" id="KW-1185">Reference proteome</keyword>